<dbReference type="InterPro" id="IPR050428">
    <property type="entry name" value="TCS_sensor_his_kinase"/>
</dbReference>
<accession>A0A212JEM4</accession>
<evidence type="ECO:0000256" key="9">
    <source>
        <dbReference type="ARBA" id="ARBA00023012"/>
    </source>
</evidence>
<gene>
    <name evidence="14" type="ORF">KL86DPRO_11290</name>
</gene>
<feature type="transmembrane region" description="Helical" evidence="11">
    <location>
        <begin position="61"/>
        <end position="80"/>
    </location>
</feature>
<dbReference type="SMART" id="SM00304">
    <property type="entry name" value="HAMP"/>
    <property type="match status" value="1"/>
</dbReference>
<dbReference type="Pfam" id="PF00512">
    <property type="entry name" value="HisKA"/>
    <property type="match status" value="1"/>
</dbReference>
<evidence type="ECO:0000256" key="7">
    <source>
        <dbReference type="ARBA" id="ARBA00022777"/>
    </source>
</evidence>
<comment type="subcellular location">
    <subcellularLocation>
        <location evidence="2">Membrane</location>
    </subcellularLocation>
</comment>
<keyword evidence="10 11" id="KW-0472">Membrane</keyword>
<evidence type="ECO:0000256" key="4">
    <source>
        <dbReference type="ARBA" id="ARBA00022553"/>
    </source>
</evidence>
<evidence type="ECO:0000256" key="6">
    <source>
        <dbReference type="ARBA" id="ARBA00022692"/>
    </source>
</evidence>
<keyword evidence="6 11" id="KW-0812">Transmembrane</keyword>
<reference evidence="14" key="1">
    <citation type="submission" date="2016-04" db="EMBL/GenBank/DDBJ databases">
        <authorList>
            <person name="Evans L.H."/>
            <person name="Alamgir A."/>
            <person name="Owens N."/>
            <person name="Weber N.D."/>
            <person name="Virtaneva K."/>
            <person name="Barbian K."/>
            <person name="Babar A."/>
            <person name="Rosenke K."/>
        </authorList>
    </citation>
    <scope>NUCLEOTIDE SEQUENCE</scope>
    <source>
        <strain evidence="14">86</strain>
    </source>
</reference>
<dbReference type="PROSITE" id="PS50885">
    <property type="entry name" value="HAMP"/>
    <property type="match status" value="1"/>
</dbReference>
<dbReference type="SUPFAM" id="SSF55874">
    <property type="entry name" value="ATPase domain of HSP90 chaperone/DNA topoisomerase II/histidine kinase"/>
    <property type="match status" value="1"/>
</dbReference>
<dbReference type="CDD" id="cd00082">
    <property type="entry name" value="HisKA"/>
    <property type="match status" value="1"/>
</dbReference>
<evidence type="ECO:0000256" key="2">
    <source>
        <dbReference type="ARBA" id="ARBA00004370"/>
    </source>
</evidence>
<evidence type="ECO:0000256" key="3">
    <source>
        <dbReference type="ARBA" id="ARBA00012438"/>
    </source>
</evidence>
<evidence type="ECO:0000259" key="12">
    <source>
        <dbReference type="PROSITE" id="PS50109"/>
    </source>
</evidence>
<dbReference type="EMBL" id="FLUQ01000001">
    <property type="protein sequence ID" value="SBV97872.1"/>
    <property type="molecule type" value="Genomic_DNA"/>
</dbReference>
<dbReference type="EC" id="2.7.13.3" evidence="3"/>
<dbReference type="InterPro" id="IPR003660">
    <property type="entry name" value="HAMP_dom"/>
</dbReference>
<keyword evidence="7 14" id="KW-0418">Kinase</keyword>
<comment type="catalytic activity">
    <reaction evidence="1">
        <text>ATP + protein L-histidine = ADP + protein N-phospho-L-histidine.</text>
        <dbReference type="EC" id="2.7.13.3"/>
    </reaction>
</comment>
<keyword evidence="5" id="KW-0808">Transferase</keyword>
<keyword evidence="9" id="KW-0902">Two-component regulatory system</keyword>
<dbReference type="PANTHER" id="PTHR45436">
    <property type="entry name" value="SENSOR HISTIDINE KINASE YKOH"/>
    <property type="match status" value="1"/>
</dbReference>
<organism evidence="14">
    <name type="scientific">uncultured delta proteobacterium</name>
    <dbReference type="NCBI Taxonomy" id="34034"/>
    <lineage>
        <taxon>Bacteria</taxon>
        <taxon>Deltaproteobacteria</taxon>
        <taxon>environmental samples</taxon>
    </lineage>
</organism>
<dbReference type="CDD" id="cd06225">
    <property type="entry name" value="HAMP"/>
    <property type="match status" value="1"/>
</dbReference>
<evidence type="ECO:0000256" key="1">
    <source>
        <dbReference type="ARBA" id="ARBA00000085"/>
    </source>
</evidence>
<dbReference type="InterPro" id="IPR003594">
    <property type="entry name" value="HATPase_dom"/>
</dbReference>
<proteinExistence type="predicted"/>
<dbReference type="GO" id="GO:0005886">
    <property type="term" value="C:plasma membrane"/>
    <property type="evidence" value="ECO:0007669"/>
    <property type="project" value="TreeGrafter"/>
</dbReference>
<dbReference type="PRINTS" id="PR00344">
    <property type="entry name" value="BCTRLSENSOR"/>
</dbReference>
<evidence type="ECO:0000256" key="10">
    <source>
        <dbReference type="ARBA" id="ARBA00023136"/>
    </source>
</evidence>
<dbReference type="AlphaFoldDB" id="A0A212JEM4"/>
<evidence type="ECO:0000256" key="8">
    <source>
        <dbReference type="ARBA" id="ARBA00022989"/>
    </source>
</evidence>
<feature type="transmembrane region" description="Helical" evidence="11">
    <location>
        <begin position="21"/>
        <end position="41"/>
    </location>
</feature>
<dbReference type="InterPro" id="IPR004358">
    <property type="entry name" value="Sig_transdc_His_kin-like_C"/>
</dbReference>
<dbReference type="Gene3D" id="1.10.287.130">
    <property type="match status" value="1"/>
</dbReference>
<dbReference type="SMART" id="SM00388">
    <property type="entry name" value="HisKA"/>
    <property type="match status" value="1"/>
</dbReference>
<feature type="domain" description="Histidine kinase" evidence="12">
    <location>
        <begin position="143"/>
        <end position="356"/>
    </location>
</feature>
<dbReference type="PANTHER" id="PTHR45436:SF5">
    <property type="entry name" value="SENSOR HISTIDINE KINASE TRCS"/>
    <property type="match status" value="1"/>
</dbReference>
<protein>
    <recommendedName>
        <fullName evidence="3">histidine kinase</fullName>
        <ecNumber evidence="3">2.7.13.3</ecNumber>
    </recommendedName>
</protein>
<dbReference type="InterPro" id="IPR005467">
    <property type="entry name" value="His_kinase_dom"/>
</dbReference>
<dbReference type="SUPFAM" id="SSF47384">
    <property type="entry name" value="Homodimeric domain of signal transducing histidine kinase"/>
    <property type="match status" value="1"/>
</dbReference>
<dbReference type="InterPro" id="IPR003661">
    <property type="entry name" value="HisK_dim/P_dom"/>
</dbReference>
<dbReference type="SMART" id="SM00387">
    <property type="entry name" value="HATPase_c"/>
    <property type="match status" value="1"/>
</dbReference>
<dbReference type="GO" id="GO:0000155">
    <property type="term" value="F:phosphorelay sensor kinase activity"/>
    <property type="evidence" value="ECO:0007669"/>
    <property type="project" value="InterPro"/>
</dbReference>
<dbReference type="Pfam" id="PF00672">
    <property type="entry name" value="HAMP"/>
    <property type="match status" value="1"/>
</dbReference>
<dbReference type="InterPro" id="IPR036097">
    <property type="entry name" value="HisK_dim/P_sf"/>
</dbReference>
<dbReference type="InterPro" id="IPR036890">
    <property type="entry name" value="HATPase_C_sf"/>
</dbReference>
<evidence type="ECO:0000313" key="14">
    <source>
        <dbReference type="EMBL" id="SBV97872.1"/>
    </source>
</evidence>
<evidence type="ECO:0000256" key="5">
    <source>
        <dbReference type="ARBA" id="ARBA00022679"/>
    </source>
</evidence>
<name>A0A212JEM4_9DELT</name>
<dbReference type="Pfam" id="PF02518">
    <property type="entry name" value="HATPase_c"/>
    <property type="match status" value="1"/>
</dbReference>
<keyword evidence="4" id="KW-0597">Phosphoprotein</keyword>
<dbReference type="PROSITE" id="PS50109">
    <property type="entry name" value="HIS_KIN"/>
    <property type="match status" value="1"/>
</dbReference>
<keyword evidence="8 11" id="KW-1133">Transmembrane helix</keyword>
<dbReference type="Gene3D" id="6.10.340.10">
    <property type="match status" value="1"/>
</dbReference>
<dbReference type="Gene3D" id="3.30.565.10">
    <property type="entry name" value="Histidine kinase-like ATPase, C-terminal domain"/>
    <property type="match status" value="1"/>
</dbReference>
<evidence type="ECO:0000259" key="13">
    <source>
        <dbReference type="PROSITE" id="PS50885"/>
    </source>
</evidence>
<evidence type="ECO:0000256" key="11">
    <source>
        <dbReference type="SAM" id="Phobius"/>
    </source>
</evidence>
<feature type="domain" description="HAMP" evidence="13">
    <location>
        <begin position="81"/>
        <end position="135"/>
    </location>
</feature>
<sequence length="361" mass="39584">MSRERSAIKNRLNGLPLFWKVYGFIVGLLIFVVALAEFILEPIAEKMLAGLYGGFQPWHEVVIWAVSILIPSLACGYVLSKILSLKLGKMAKAAKALARGNLEIRLPVTNNEADAFDVLAQTFNEMALAIKTQRQYGRRLLADISHELRSPLTRMSVAAGLLSRRHEPEEREALLRRLEKELERMNELVSTLLLQGSDKGEASRAMEPIGINDLLLELADDFAFQGKTLQKDVLLDAAGGLTIYGNAALLQRMLSNLLANAVFYTPEHSTVDVTARIDKENVVIAIRDYGPGVPEEQLEEIFRAFYRVDSSRARASGGVGLGLALAREAAIHHGGNIVARNAGPGLLVTVTLPLHADAKDE</sequence>